<keyword evidence="5" id="KW-0067">ATP-binding</keyword>
<dbReference type="EMBL" id="PITJ01000318">
    <property type="protein sequence ID" value="TBU03297.1"/>
    <property type="molecule type" value="Genomic_DNA"/>
</dbReference>
<evidence type="ECO:0000256" key="4">
    <source>
        <dbReference type="ARBA" id="ARBA00022806"/>
    </source>
</evidence>
<dbReference type="AlphaFoldDB" id="A0A4Q9L6P2"/>
<name>A0A4Q9L6P2_9MICR</name>
<dbReference type="GO" id="GO:0004386">
    <property type="term" value="F:helicase activity"/>
    <property type="evidence" value="ECO:0007669"/>
    <property type="project" value="UniProtKB-KW"/>
</dbReference>
<dbReference type="SUPFAM" id="SSF52540">
    <property type="entry name" value="P-loop containing nucleoside triphosphate hydrolases"/>
    <property type="match status" value="1"/>
</dbReference>
<evidence type="ECO:0000313" key="9">
    <source>
        <dbReference type="Proteomes" id="UP000292362"/>
    </source>
</evidence>
<feature type="domain" description="DNA2/NAM7 helicase-like C-terminal" evidence="7">
    <location>
        <begin position="439"/>
        <end position="615"/>
    </location>
</feature>
<dbReference type="CDD" id="cd18808">
    <property type="entry name" value="SF1_C_Upf1"/>
    <property type="match status" value="1"/>
</dbReference>
<evidence type="ECO:0000259" key="7">
    <source>
        <dbReference type="Pfam" id="PF13087"/>
    </source>
</evidence>
<dbReference type="VEuPathDB" id="MicrosporidiaDB:CWI37_0318p0020"/>
<keyword evidence="3" id="KW-0378">Hydrolase</keyword>
<evidence type="ECO:0000256" key="2">
    <source>
        <dbReference type="ARBA" id="ARBA00022741"/>
    </source>
</evidence>
<keyword evidence="4" id="KW-0347">Helicase</keyword>
<protein>
    <submittedName>
        <fullName evidence="8">AAA domain-containing protein</fullName>
    </submittedName>
</protein>
<keyword evidence="2" id="KW-0547">Nucleotide-binding</keyword>
<proteinExistence type="inferred from homology"/>
<dbReference type="Proteomes" id="UP000292362">
    <property type="component" value="Unassembled WGS sequence"/>
</dbReference>
<feature type="domain" description="DNA2/NAM7 helicase helicase" evidence="6">
    <location>
        <begin position="228"/>
        <end position="324"/>
    </location>
</feature>
<dbReference type="InterPro" id="IPR041677">
    <property type="entry name" value="DNA2/NAM7_AAA_11"/>
</dbReference>
<evidence type="ECO:0000256" key="1">
    <source>
        <dbReference type="ARBA" id="ARBA00007913"/>
    </source>
</evidence>
<comment type="caution">
    <text evidence="8">The sequence shown here is derived from an EMBL/GenBank/DDBJ whole genome shotgun (WGS) entry which is preliminary data.</text>
</comment>
<sequence>MDMNRQNKYIDSLIFPLKQELKFLEREDDVLNFYRAKVMKKEESTHGDIITFIIVQAFDHNKNPILRKFDFERIFKEDESIKVLFDLKKTPSFCFQTKILSVNEKRYTFLTIIESLPREFYLRLDGSIFTTYKTLQRLKKIRKDGKYLDVNILNIINSIEETTREDYQKSDYNETENFSSSPLKYSEDFVDIFKNLKLEDKNLISMEKEYKDFIKKIKKLGFLIEYNKLNNSQKESLLFSKKNKSYRIIGPPGSGKTKVVVEIVKTLLYAKKSVLVCGPSNISVDNILSSIIDSEYYKKIKPKLYKLGSFLKTSKTLSCYHIESMANESVLPLLEKLNQAIDNKSDQKTIKALRKKVSEKKKEFIMSTIRCTDLAFATLFSSYKMKDNKYFDWIIIDEACQARESESFLSVLLAKKFILVGDPYQLGPTVKSETVELKSTFFDRICNTPTFFLNEQYRMSKLLISFSNSYFYSNRIISSKKTKFKFFNRSEILFIDTSNHNSKESKLNSSIKNTFEAEITIKIIKYLESKQNIYDVGIITPYSQQAFLIKDILPKVSFPIQVSTVDAFQGQEKGIIILNFVRANKQQEIGFLSDLKRTNVALTRCIHGLIIVANSATFLQDEFYIKLFGHLHAYAYCINPAIFDIILFKAK</sequence>
<feature type="domain" description="DNA2/NAM7 helicase helicase" evidence="6">
    <location>
        <begin position="338"/>
        <end position="433"/>
    </location>
</feature>
<comment type="similarity">
    <text evidence="1">Belongs to the DNA2/NAM7 helicase family.</text>
</comment>
<evidence type="ECO:0000256" key="5">
    <source>
        <dbReference type="ARBA" id="ARBA00022840"/>
    </source>
</evidence>
<evidence type="ECO:0000313" key="8">
    <source>
        <dbReference type="EMBL" id="TBU03297.1"/>
    </source>
</evidence>
<dbReference type="Pfam" id="PF13086">
    <property type="entry name" value="AAA_11"/>
    <property type="match status" value="2"/>
</dbReference>
<organism evidence="8 9">
    <name type="scientific">Hamiltosporidium tvaerminnensis</name>
    <dbReference type="NCBI Taxonomy" id="1176355"/>
    <lineage>
        <taxon>Eukaryota</taxon>
        <taxon>Fungi</taxon>
        <taxon>Fungi incertae sedis</taxon>
        <taxon>Microsporidia</taxon>
        <taxon>Dubosqiidae</taxon>
        <taxon>Hamiltosporidium</taxon>
    </lineage>
</organism>
<dbReference type="InterPro" id="IPR041679">
    <property type="entry name" value="DNA2/NAM7-like_C"/>
</dbReference>
<dbReference type="Gene3D" id="3.40.50.300">
    <property type="entry name" value="P-loop containing nucleotide triphosphate hydrolases"/>
    <property type="match status" value="2"/>
</dbReference>
<dbReference type="PANTHER" id="PTHR10887">
    <property type="entry name" value="DNA2/NAM7 HELICASE FAMILY"/>
    <property type="match status" value="1"/>
</dbReference>
<dbReference type="PANTHER" id="PTHR10887:SF495">
    <property type="entry name" value="HELICASE SENATAXIN ISOFORM X1-RELATED"/>
    <property type="match status" value="1"/>
</dbReference>
<dbReference type="Pfam" id="PF13087">
    <property type="entry name" value="AAA_12"/>
    <property type="match status" value="1"/>
</dbReference>
<dbReference type="GO" id="GO:0005694">
    <property type="term" value="C:chromosome"/>
    <property type="evidence" value="ECO:0007669"/>
    <property type="project" value="UniProtKB-ARBA"/>
</dbReference>
<dbReference type="GO" id="GO:0016787">
    <property type="term" value="F:hydrolase activity"/>
    <property type="evidence" value="ECO:0007669"/>
    <property type="project" value="UniProtKB-KW"/>
</dbReference>
<dbReference type="InterPro" id="IPR047187">
    <property type="entry name" value="SF1_C_Upf1"/>
</dbReference>
<dbReference type="FunFam" id="3.40.50.300:FF:000326">
    <property type="entry name" value="P-loop containing nucleoside triphosphate hydrolase"/>
    <property type="match status" value="1"/>
</dbReference>
<gene>
    <name evidence="8" type="ORF">CWI37_0318p0020</name>
</gene>
<evidence type="ECO:0000256" key="3">
    <source>
        <dbReference type="ARBA" id="ARBA00022801"/>
    </source>
</evidence>
<dbReference type="GO" id="GO:0005524">
    <property type="term" value="F:ATP binding"/>
    <property type="evidence" value="ECO:0007669"/>
    <property type="project" value="UniProtKB-KW"/>
</dbReference>
<dbReference type="InterPro" id="IPR027417">
    <property type="entry name" value="P-loop_NTPase"/>
</dbReference>
<evidence type="ECO:0000259" key="6">
    <source>
        <dbReference type="Pfam" id="PF13086"/>
    </source>
</evidence>
<accession>A0A4Q9L6P2</accession>
<reference evidence="8 9" key="1">
    <citation type="submission" date="2017-12" db="EMBL/GenBank/DDBJ databases">
        <authorList>
            <person name="Pombert J.-F."/>
            <person name="Haag K.L."/>
            <person name="Ebert D."/>
        </authorList>
    </citation>
    <scope>NUCLEOTIDE SEQUENCE [LARGE SCALE GENOMIC DNA]</scope>
    <source>
        <strain evidence="8">FI-OER-3-3</strain>
    </source>
</reference>
<dbReference type="InterPro" id="IPR045055">
    <property type="entry name" value="DNA2/NAM7-like"/>
</dbReference>